<dbReference type="InterPro" id="IPR045466">
    <property type="entry name" value="DUF6498"/>
</dbReference>
<sequence>METYTQKKIIRALVGNALPLVGVLFFHWSVFSVLLAYWLENVVLGFYQVLKMRRATLNYPVNERNSLVIGPLRPVKPGEKFFLSMFFCVHYGLFLFGHMQFLRFFGERLAEAVSFNWTILLSVVPFFVAHGKSYFEKFLGEKEYEHIPLAKLFIGPYRRIFVMHATIIFGSIPLVFAAGVFPQVGVVLVLLKIILDVVLKEKEFAFWKKLEEKNI</sequence>
<keyword evidence="1" id="KW-0812">Transmembrane</keyword>
<evidence type="ECO:0000313" key="3">
    <source>
        <dbReference type="Proteomes" id="UP000178742"/>
    </source>
</evidence>
<organism evidence="2 3">
    <name type="scientific">Candidatus Magasanikbacteria bacterium RIFCSPHIGHO2_02_FULL_41_13</name>
    <dbReference type="NCBI Taxonomy" id="1798676"/>
    <lineage>
        <taxon>Bacteria</taxon>
        <taxon>Candidatus Magasanikiibacteriota</taxon>
    </lineage>
</organism>
<evidence type="ECO:0000313" key="2">
    <source>
        <dbReference type="EMBL" id="OGH67399.1"/>
    </source>
</evidence>
<comment type="caution">
    <text evidence="2">The sequence shown here is derived from an EMBL/GenBank/DDBJ whole genome shotgun (WGS) entry which is preliminary data.</text>
</comment>
<evidence type="ECO:0000256" key="1">
    <source>
        <dbReference type="SAM" id="Phobius"/>
    </source>
</evidence>
<proteinExistence type="predicted"/>
<dbReference type="Proteomes" id="UP000178742">
    <property type="component" value="Unassembled WGS sequence"/>
</dbReference>
<keyword evidence="1" id="KW-0472">Membrane</keyword>
<accession>A0A1F6M722</accession>
<dbReference type="AlphaFoldDB" id="A0A1F6M722"/>
<reference evidence="2 3" key="1">
    <citation type="journal article" date="2016" name="Nat. Commun.">
        <title>Thousands of microbial genomes shed light on interconnected biogeochemical processes in an aquifer system.</title>
        <authorList>
            <person name="Anantharaman K."/>
            <person name="Brown C.T."/>
            <person name="Hug L.A."/>
            <person name="Sharon I."/>
            <person name="Castelle C.J."/>
            <person name="Probst A.J."/>
            <person name="Thomas B.C."/>
            <person name="Singh A."/>
            <person name="Wilkins M.J."/>
            <person name="Karaoz U."/>
            <person name="Brodie E.L."/>
            <person name="Williams K.H."/>
            <person name="Hubbard S.S."/>
            <person name="Banfield J.F."/>
        </authorList>
    </citation>
    <scope>NUCLEOTIDE SEQUENCE [LARGE SCALE GENOMIC DNA]</scope>
</reference>
<feature type="transmembrane region" description="Helical" evidence="1">
    <location>
        <begin position="81"/>
        <end position="97"/>
    </location>
</feature>
<protein>
    <submittedName>
        <fullName evidence="2">Uncharacterized protein</fullName>
    </submittedName>
</protein>
<feature type="transmembrane region" description="Helical" evidence="1">
    <location>
        <begin position="109"/>
        <end position="129"/>
    </location>
</feature>
<gene>
    <name evidence="2" type="ORF">A3B90_03045</name>
</gene>
<name>A0A1F6M722_9BACT</name>
<feature type="transmembrane region" description="Helical" evidence="1">
    <location>
        <begin position="161"/>
        <end position="191"/>
    </location>
</feature>
<dbReference type="Pfam" id="PF20108">
    <property type="entry name" value="DUF6498"/>
    <property type="match status" value="1"/>
</dbReference>
<dbReference type="EMBL" id="MFPX01000001">
    <property type="protein sequence ID" value="OGH67399.1"/>
    <property type="molecule type" value="Genomic_DNA"/>
</dbReference>
<keyword evidence="1" id="KW-1133">Transmembrane helix</keyword>
<dbReference type="STRING" id="1798676.A3B90_03045"/>
<feature type="transmembrane region" description="Helical" evidence="1">
    <location>
        <begin position="12"/>
        <end position="39"/>
    </location>
</feature>